<dbReference type="InterPro" id="IPR029058">
    <property type="entry name" value="AB_hydrolase_fold"/>
</dbReference>
<dbReference type="EMBL" id="HBIF01001671">
    <property type="protein sequence ID" value="CAE0318156.1"/>
    <property type="molecule type" value="Transcribed_RNA"/>
</dbReference>
<dbReference type="PANTHER" id="PTHR12277:SF197">
    <property type="entry name" value="CHROMOSOME UNDETERMINED SCAFFOLD_38, WHOLE GENOME SHOTGUN SEQUENCE"/>
    <property type="match status" value="1"/>
</dbReference>
<organism evidence="1">
    <name type="scientific">Fabrea salina</name>
    <dbReference type="NCBI Taxonomy" id="342563"/>
    <lineage>
        <taxon>Eukaryota</taxon>
        <taxon>Sar</taxon>
        <taxon>Alveolata</taxon>
        <taxon>Ciliophora</taxon>
        <taxon>Postciliodesmatophora</taxon>
        <taxon>Heterotrichea</taxon>
        <taxon>Heterotrichida</taxon>
        <taxon>Fabreidae</taxon>
        <taxon>Fabrea</taxon>
    </lineage>
</organism>
<reference evidence="1" key="1">
    <citation type="submission" date="2021-01" db="EMBL/GenBank/DDBJ databases">
        <authorList>
            <person name="Corre E."/>
            <person name="Pelletier E."/>
            <person name="Niang G."/>
            <person name="Scheremetjew M."/>
            <person name="Finn R."/>
            <person name="Kale V."/>
            <person name="Holt S."/>
            <person name="Cochrane G."/>
            <person name="Meng A."/>
            <person name="Brown T."/>
            <person name="Cohen L."/>
        </authorList>
    </citation>
    <scope>NUCLEOTIDE SEQUENCE</scope>
</reference>
<gene>
    <name evidence="1" type="ORF">FSAL1345_LOCUS1425</name>
</gene>
<accession>A0A7S3IA79</accession>
<name>A0A7S3IA79_9CILI</name>
<sequence>MELNSILFPAPSSSYDEDTFPGDMIWIPRAEKVSIPCLYLTCPRGSSKVLLYFHGNAEDVGLAYELMDHLRSTLMIHVLAIEYPGYGIYTGKPSAEAITQDADYVFKYLVEEVGVSPRDIFLFGRSIGSGPATWLAANRNPGVLLLMSAYTSIGAVVKNVAGSFARFLVKERFRNIDLMPQVTCPCFLVHGQQDSLIPYEDSQQLADKCSGPCSLILPKDMDHNEFDFFDDLSLPFSAFLLQCGISVFPESMHAAFLNIPANLFTAPPLGKNQNKGRVNSLFRMFSK</sequence>
<proteinExistence type="predicted"/>
<dbReference type="Gene3D" id="3.40.50.1820">
    <property type="entry name" value="alpha/beta hydrolase"/>
    <property type="match status" value="1"/>
</dbReference>
<protein>
    <recommendedName>
        <fullName evidence="2">Serine aminopeptidase S33 domain-containing protein</fullName>
    </recommendedName>
</protein>
<dbReference type="SUPFAM" id="SSF53474">
    <property type="entry name" value="alpha/beta-Hydrolases"/>
    <property type="match status" value="1"/>
</dbReference>
<evidence type="ECO:0008006" key="2">
    <source>
        <dbReference type="Google" id="ProtNLM"/>
    </source>
</evidence>
<dbReference type="PANTHER" id="PTHR12277">
    <property type="entry name" value="ALPHA/BETA HYDROLASE DOMAIN-CONTAINING PROTEIN"/>
    <property type="match status" value="1"/>
</dbReference>
<evidence type="ECO:0000313" key="1">
    <source>
        <dbReference type="EMBL" id="CAE0318156.1"/>
    </source>
</evidence>
<dbReference type="AlphaFoldDB" id="A0A7S3IA79"/>